<dbReference type="AlphaFoldDB" id="A0AAD9CW06"/>
<evidence type="ECO:0000256" key="2">
    <source>
        <dbReference type="ARBA" id="ARBA00022857"/>
    </source>
</evidence>
<evidence type="ECO:0000256" key="4">
    <source>
        <dbReference type="SAM" id="MobiDB-lite"/>
    </source>
</evidence>
<evidence type="ECO:0000259" key="6">
    <source>
        <dbReference type="Pfam" id="PF08546"/>
    </source>
</evidence>
<dbReference type="InterPro" id="IPR050838">
    <property type="entry name" value="Ketopantoate_reductase"/>
</dbReference>
<evidence type="ECO:0000313" key="7">
    <source>
        <dbReference type="EMBL" id="KAK1922595.1"/>
    </source>
</evidence>
<accession>A0AAD9CW06</accession>
<dbReference type="InterPro" id="IPR008927">
    <property type="entry name" value="6-PGluconate_DH-like_C_sf"/>
</dbReference>
<dbReference type="InterPro" id="IPR013328">
    <property type="entry name" value="6PGD_dom2"/>
</dbReference>
<reference evidence="7" key="1">
    <citation type="submission" date="2023-02" db="EMBL/GenBank/DDBJ databases">
        <title>Identification and recombinant expression of a fungal hydrolase from Papiliotrema laurentii that hydrolyzes apple cutin and clears colloidal polyester polyurethane.</title>
        <authorList>
            <consortium name="DOE Joint Genome Institute"/>
            <person name="Roman V.A."/>
            <person name="Bojanowski C."/>
            <person name="Crable B.R."/>
            <person name="Wagner D.N."/>
            <person name="Hung C.S."/>
            <person name="Nadeau L.J."/>
            <person name="Schratz L."/>
            <person name="Haridas S."/>
            <person name="Pangilinan J."/>
            <person name="Lipzen A."/>
            <person name="Na H."/>
            <person name="Yan M."/>
            <person name="Ng V."/>
            <person name="Grigoriev I.V."/>
            <person name="Spatafora J.W."/>
            <person name="Barlow D."/>
            <person name="Biffinger J."/>
            <person name="Kelley-Loughnane N."/>
            <person name="Varaljay V.A."/>
            <person name="Crookes-Goodson W.J."/>
        </authorList>
    </citation>
    <scope>NUCLEOTIDE SEQUENCE</scope>
    <source>
        <strain evidence="7">5307AH</strain>
    </source>
</reference>
<dbReference type="EMBL" id="JAODAN010000008">
    <property type="protein sequence ID" value="KAK1922595.1"/>
    <property type="molecule type" value="Genomic_DNA"/>
</dbReference>
<evidence type="ECO:0000259" key="5">
    <source>
        <dbReference type="Pfam" id="PF02558"/>
    </source>
</evidence>
<dbReference type="Gene3D" id="1.10.1040.10">
    <property type="entry name" value="N-(1-d-carboxylethyl)-l-norvaline Dehydrogenase, domain 2"/>
    <property type="match status" value="1"/>
</dbReference>
<comment type="caution">
    <text evidence="7">The sequence shown here is derived from an EMBL/GenBank/DDBJ whole genome shotgun (WGS) entry which is preliminary data.</text>
</comment>
<evidence type="ECO:0000313" key="8">
    <source>
        <dbReference type="Proteomes" id="UP001182556"/>
    </source>
</evidence>
<dbReference type="Pfam" id="PF08546">
    <property type="entry name" value="ApbA_C"/>
    <property type="match status" value="1"/>
</dbReference>
<dbReference type="InterPro" id="IPR013752">
    <property type="entry name" value="KPA_reductase"/>
</dbReference>
<feature type="compositionally biased region" description="Low complexity" evidence="4">
    <location>
        <begin position="593"/>
        <end position="611"/>
    </location>
</feature>
<dbReference type="SUPFAM" id="SSF48179">
    <property type="entry name" value="6-phosphogluconate dehydrogenase C-terminal domain-like"/>
    <property type="match status" value="1"/>
</dbReference>
<dbReference type="GO" id="GO:0005739">
    <property type="term" value="C:mitochondrion"/>
    <property type="evidence" value="ECO:0007669"/>
    <property type="project" value="TreeGrafter"/>
</dbReference>
<dbReference type="Gene3D" id="3.40.50.720">
    <property type="entry name" value="NAD(P)-binding Rossmann-like Domain"/>
    <property type="match status" value="1"/>
</dbReference>
<feature type="region of interest" description="Disordered" evidence="4">
    <location>
        <begin position="532"/>
        <end position="618"/>
    </location>
</feature>
<evidence type="ECO:0000256" key="3">
    <source>
        <dbReference type="ARBA" id="ARBA00023002"/>
    </source>
</evidence>
<sequence length="761" mass="83388">MRIHVLGVGSIGTLISHHLRLALPNVPISLITRRARHINPYNRGDANEDAYPATASLTVHRDGYMTRSTGFDVETTHRPAFVREVAPYALRMDDMNRRERKDEEPPFGAIKSLIVCLKTTATLEALSILQPRLSPSSVITLVQNGMGVFDEMCQKLWPDPLTRPHFILGTTTHGARRKDNVERWSIVHATKPGTGELRFGIAPDPRQQVDFEKWIWGQTVGTMPILSPPPSPGLPLPPLPRSSVDLVPMRNTLEALLSLTQLSPTLLPMPHLHHELLLKLAINSVINPLTAVLGAGAIPNGALFGSTPGHRLIRTLTSETSEILTAYLRSLSYPHSPAPDVLRMFSRGALEKRILAVIRSTADNQSSMASDVSNGQVTEIQHINGYLVSLGQRLQIPAKAHEMMVNMVNFTSQLNGMSPHVSPEIVQRTIQRRRFVREGYMSAKTFKTPEELALEAKKLELDERRLLVEEHAARKELLSSRASSRRKLYAGWYERVCEIMKDQAPSLKEWRAMQRRDKSLLYGKCVASVEGPKLTPPFRKGSKELQEVDQVDDPLSNESSESVASADHAETASSDTNASDHAPVSVSAGPMAESGKTSSEESSTATTSHESLTPRQSYRVEDTADIMSAMINAAPRQSYPYDEESSVSTLNPLSSPATNPPSSPSSSPRSLPLAMSINSLISSAPRAERSWDEDGATICGYTGLAPFLPKEGIADLARGGIGSALDDLISGAPRQEQTWDDDRALKKVNGGKYTTSRTSGS</sequence>
<dbReference type="PANTHER" id="PTHR43765">
    <property type="entry name" value="2-DEHYDROPANTOATE 2-REDUCTASE-RELATED"/>
    <property type="match status" value="1"/>
</dbReference>
<proteinExistence type="inferred from homology"/>
<organism evidence="7 8">
    <name type="scientific">Papiliotrema laurentii</name>
    <name type="common">Cryptococcus laurentii</name>
    <dbReference type="NCBI Taxonomy" id="5418"/>
    <lineage>
        <taxon>Eukaryota</taxon>
        <taxon>Fungi</taxon>
        <taxon>Dikarya</taxon>
        <taxon>Basidiomycota</taxon>
        <taxon>Agaricomycotina</taxon>
        <taxon>Tremellomycetes</taxon>
        <taxon>Tremellales</taxon>
        <taxon>Rhynchogastremaceae</taxon>
        <taxon>Papiliotrema</taxon>
    </lineage>
</organism>
<dbReference type="GO" id="GO:0008677">
    <property type="term" value="F:2-dehydropantoate 2-reductase activity"/>
    <property type="evidence" value="ECO:0007669"/>
    <property type="project" value="TreeGrafter"/>
</dbReference>
<name>A0AAD9CW06_PAPLA</name>
<evidence type="ECO:0000256" key="1">
    <source>
        <dbReference type="ARBA" id="ARBA00007870"/>
    </source>
</evidence>
<feature type="domain" description="Ketopantoate reductase C-terminal" evidence="6">
    <location>
        <begin position="274"/>
        <end position="409"/>
    </location>
</feature>
<keyword evidence="8" id="KW-1185">Reference proteome</keyword>
<dbReference type="InterPro" id="IPR036291">
    <property type="entry name" value="NAD(P)-bd_dom_sf"/>
</dbReference>
<dbReference type="SUPFAM" id="SSF51735">
    <property type="entry name" value="NAD(P)-binding Rossmann-fold domains"/>
    <property type="match status" value="1"/>
</dbReference>
<dbReference type="Pfam" id="PF02558">
    <property type="entry name" value="ApbA"/>
    <property type="match status" value="1"/>
</dbReference>
<dbReference type="PANTHER" id="PTHR43765:SF2">
    <property type="entry name" value="2-DEHYDROPANTOATE 2-REDUCTASE"/>
    <property type="match status" value="1"/>
</dbReference>
<feature type="region of interest" description="Disordered" evidence="4">
    <location>
        <begin position="637"/>
        <end position="672"/>
    </location>
</feature>
<dbReference type="Proteomes" id="UP001182556">
    <property type="component" value="Unassembled WGS sequence"/>
</dbReference>
<protein>
    <submittedName>
        <fullName evidence="7">Ketopantoate reductase PanE/ApbA C terminal-domain-containing protein</fullName>
    </submittedName>
</protein>
<feature type="domain" description="Ketopantoate reductase N-terminal" evidence="5">
    <location>
        <begin position="3"/>
        <end position="197"/>
    </location>
</feature>
<keyword evidence="2" id="KW-0521">NADP</keyword>
<dbReference type="InterPro" id="IPR013332">
    <property type="entry name" value="KPR_N"/>
</dbReference>
<gene>
    <name evidence="7" type="ORF">DB88DRAFT_495667</name>
</gene>
<keyword evidence="3" id="KW-0560">Oxidoreductase</keyword>
<dbReference type="GO" id="GO:0050661">
    <property type="term" value="F:NADP binding"/>
    <property type="evidence" value="ECO:0007669"/>
    <property type="project" value="TreeGrafter"/>
</dbReference>
<comment type="similarity">
    <text evidence="1">Belongs to the ketopantoate reductase family.</text>
</comment>